<sequence length="113" mass="12328">MLTGVLADNLFACPLAMIDRDEPLSGYLRTERGHGRIYGIQFEVTGFQYAFLKTLAGQSLTTREIFQLAVTSLAERLGRGDPPLGLPLSREALAMAAKISLRAPGNHQSSHRS</sequence>
<dbReference type="EMBL" id="JWSY01000028">
    <property type="protein sequence ID" value="KIC55898.1"/>
    <property type="molecule type" value="Genomic_DNA"/>
</dbReference>
<evidence type="ECO:0000313" key="2">
    <source>
        <dbReference type="Proteomes" id="UP000031166"/>
    </source>
</evidence>
<accession>A0A0B4DNT5</accession>
<comment type="caution">
    <text evidence="1">The sequence shown here is derived from an EMBL/GenBank/DDBJ whole genome shotgun (WGS) entry which is preliminary data.</text>
</comment>
<protein>
    <submittedName>
        <fullName evidence="1">Uncharacterized protein</fullName>
    </submittedName>
</protein>
<dbReference type="AlphaFoldDB" id="A0A0B4DNT5"/>
<dbReference type="Proteomes" id="UP000031166">
    <property type="component" value="Unassembled WGS sequence"/>
</dbReference>
<evidence type="ECO:0000313" key="1">
    <source>
        <dbReference type="EMBL" id="KIC55898.1"/>
    </source>
</evidence>
<proteinExistence type="predicted"/>
<reference evidence="1 2" key="1">
    <citation type="submission" date="2014-12" db="EMBL/GenBank/DDBJ databases">
        <title>Genome sequencing of Brevundimonas nasdae TPW30.</title>
        <authorList>
            <person name="Tan P.W."/>
            <person name="Chan K.-G."/>
        </authorList>
    </citation>
    <scope>NUCLEOTIDE SEQUENCE [LARGE SCALE GENOMIC DNA]</scope>
    <source>
        <strain evidence="1 2">TPW30</strain>
    </source>
</reference>
<name>A0A0B4DNT5_9CAUL</name>
<organism evidence="1 2">
    <name type="scientific">Brevundimonas nasdae</name>
    <dbReference type="NCBI Taxonomy" id="172043"/>
    <lineage>
        <taxon>Bacteria</taxon>
        <taxon>Pseudomonadati</taxon>
        <taxon>Pseudomonadota</taxon>
        <taxon>Alphaproteobacteria</taxon>
        <taxon>Caulobacterales</taxon>
        <taxon>Caulobacteraceae</taxon>
        <taxon>Brevundimonas</taxon>
    </lineage>
</organism>
<gene>
    <name evidence="1" type="ORF">RM53_14395</name>
</gene>